<evidence type="ECO:0008006" key="10">
    <source>
        <dbReference type="Google" id="ProtNLM"/>
    </source>
</evidence>
<evidence type="ECO:0000256" key="7">
    <source>
        <dbReference type="SAM" id="Phobius"/>
    </source>
</evidence>
<dbReference type="RefSeq" id="WP_133617056.1">
    <property type="nucleotide sequence ID" value="NZ_SNYA01000005.1"/>
</dbReference>
<evidence type="ECO:0000256" key="1">
    <source>
        <dbReference type="ARBA" id="ARBA00004651"/>
    </source>
</evidence>
<keyword evidence="4 7" id="KW-0812">Transmembrane</keyword>
<feature type="transmembrane region" description="Helical" evidence="7">
    <location>
        <begin position="130"/>
        <end position="152"/>
    </location>
</feature>
<evidence type="ECO:0000256" key="5">
    <source>
        <dbReference type="ARBA" id="ARBA00022989"/>
    </source>
</evidence>
<dbReference type="GO" id="GO:0005886">
    <property type="term" value="C:plasma membrane"/>
    <property type="evidence" value="ECO:0007669"/>
    <property type="project" value="UniProtKB-SubCell"/>
</dbReference>
<feature type="transmembrane region" description="Helical" evidence="7">
    <location>
        <begin position="159"/>
        <end position="177"/>
    </location>
</feature>
<keyword evidence="5 7" id="KW-1133">Transmembrane helix</keyword>
<comment type="caution">
    <text evidence="8">The sequence shown here is derived from an EMBL/GenBank/DDBJ whole genome shotgun (WGS) entry which is preliminary data.</text>
</comment>
<proteinExistence type="inferred from homology"/>
<dbReference type="Proteomes" id="UP000295601">
    <property type="component" value="Unassembled WGS sequence"/>
</dbReference>
<evidence type="ECO:0000256" key="4">
    <source>
        <dbReference type="ARBA" id="ARBA00022692"/>
    </source>
</evidence>
<comment type="subcellular location">
    <subcellularLocation>
        <location evidence="1">Cell membrane</location>
        <topology evidence="1">Multi-pass membrane protein</topology>
    </subcellularLocation>
</comment>
<feature type="transmembrane region" description="Helical" evidence="7">
    <location>
        <begin position="245"/>
        <end position="266"/>
    </location>
</feature>
<gene>
    <name evidence="8" type="ORF">EDF62_2252</name>
</gene>
<keyword evidence="3" id="KW-1003">Cell membrane</keyword>
<comment type="similarity">
    <text evidence="2">Belongs to the UPF0718 family.</text>
</comment>
<feature type="transmembrane region" description="Helical" evidence="7">
    <location>
        <begin position="217"/>
        <end position="238"/>
    </location>
</feature>
<dbReference type="OrthoDB" id="9810876at2"/>
<organism evidence="8 9">
    <name type="scientific">Leucobacter luti</name>
    <dbReference type="NCBI Taxonomy" id="340320"/>
    <lineage>
        <taxon>Bacteria</taxon>
        <taxon>Bacillati</taxon>
        <taxon>Actinomycetota</taxon>
        <taxon>Actinomycetes</taxon>
        <taxon>Micrococcales</taxon>
        <taxon>Microbacteriaceae</taxon>
        <taxon>Leucobacter</taxon>
    </lineage>
</organism>
<protein>
    <recommendedName>
        <fullName evidence="10">Permease</fullName>
    </recommendedName>
</protein>
<feature type="transmembrane region" description="Helical" evidence="7">
    <location>
        <begin position="272"/>
        <end position="297"/>
    </location>
</feature>
<evidence type="ECO:0000256" key="2">
    <source>
        <dbReference type="ARBA" id="ARBA00006386"/>
    </source>
</evidence>
<evidence type="ECO:0000256" key="3">
    <source>
        <dbReference type="ARBA" id="ARBA00022475"/>
    </source>
</evidence>
<sequence>MTSLLDVRRTSLRRALHGAGIAAALLLSALLIRLAAPAEASWLPAAARDLVTLSLAVFIESLPFVILGTLLSIAVQVWVADTVIDRILPRRPWLRRIVLSLCGVVLPVCECGNVPVARGLLARGFAPAEAVTFLLAAPILNPVTILTTYHAFGWDSGILIARVLGGFAIANLLGWWLSAHQRPDVLLTQRFQAACTHAHAAHGGRVQRSAEAFLSELAVLIPALAIGSALAGAIQVGVPRTVLTALGAHPLWSVLAMLTLACVISICSNVDAFFVLSLSGSFLPGSLVAFLLFGAMMDVKMMVLLRTTFTVRTIVLLALGAASCSAAIAWGMNLVS</sequence>
<reference evidence="8 9" key="1">
    <citation type="submission" date="2019-03" db="EMBL/GenBank/DDBJ databases">
        <title>Genomic analyses of the natural microbiome of Caenorhabditis elegans.</title>
        <authorList>
            <person name="Samuel B."/>
        </authorList>
    </citation>
    <scope>NUCLEOTIDE SEQUENCE [LARGE SCALE GENOMIC DNA]</scope>
    <source>
        <strain evidence="8 9">JUb18</strain>
    </source>
</reference>
<name>A0A4R6RXB7_9MICO</name>
<dbReference type="AlphaFoldDB" id="A0A4R6RXB7"/>
<keyword evidence="9" id="KW-1185">Reference proteome</keyword>
<dbReference type="Pfam" id="PF03773">
    <property type="entry name" value="ArsP_1"/>
    <property type="match status" value="1"/>
</dbReference>
<dbReference type="InterPro" id="IPR052923">
    <property type="entry name" value="UPF0718"/>
</dbReference>
<evidence type="ECO:0000256" key="6">
    <source>
        <dbReference type="ARBA" id="ARBA00023136"/>
    </source>
</evidence>
<dbReference type="PANTHER" id="PTHR34184">
    <property type="entry name" value="UPF0718 PROTEIN YCGR"/>
    <property type="match status" value="1"/>
</dbReference>
<dbReference type="InterPro" id="IPR005524">
    <property type="entry name" value="DUF318"/>
</dbReference>
<dbReference type="EMBL" id="SNYA01000005">
    <property type="protein sequence ID" value="TDP91633.1"/>
    <property type="molecule type" value="Genomic_DNA"/>
</dbReference>
<feature type="transmembrane region" description="Helical" evidence="7">
    <location>
        <begin position="309"/>
        <end position="332"/>
    </location>
</feature>
<keyword evidence="6 7" id="KW-0472">Membrane</keyword>
<evidence type="ECO:0000313" key="8">
    <source>
        <dbReference type="EMBL" id="TDP91633.1"/>
    </source>
</evidence>
<evidence type="ECO:0000313" key="9">
    <source>
        <dbReference type="Proteomes" id="UP000295601"/>
    </source>
</evidence>
<feature type="transmembrane region" description="Helical" evidence="7">
    <location>
        <begin position="64"/>
        <end position="84"/>
    </location>
</feature>
<dbReference type="PANTHER" id="PTHR34184:SF4">
    <property type="entry name" value="UPF0718 PROTEIN YCGR"/>
    <property type="match status" value="1"/>
</dbReference>
<accession>A0A4R6RXB7</accession>